<protein>
    <recommendedName>
        <fullName evidence="3">ATP-dependent RecD2 DNA helicase</fullName>
        <ecNumber evidence="3">5.6.2.3</ecNumber>
    </recommendedName>
    <alternativeName>
        <fullName evidence="3">DNA 5'-3' helicase subunit RecD2</fullName>
    </alternativeName>
</protein>
<dbReference type="RefSeq" id="WP_243133197.1">
    <property type="nucleotide sequence ID" value="NZ_FQZP01000011.1"/>
</dbReference>
<dbReference type="PANTHER" id="PTHR43788">
    <property type="entry name" value="DNA2/NAM7 HELICASE FAMILY MEMBER"/>
    <property type="match status" value="1"/>
</dbReference>
<evidence type="ECO:0000259" key="4">
    <source>
        <dbReference type="SMART" id="SM00382"/>
    </source>
</evidence>
<reference evidence="5 6" key="1">
    <citation type="submission" date="2016-11" db="EMBL/GenBank/DDBJ databases">
        <authorList>
            <person name="Varghese N."/>
            <person name="Submissions S."/>
        </authorList>
    </citation>
    <scope>NUCLEOTIDE SEQUENCE [LARGE SCALE GENOMIC DNA]</scope>
    <source>
        <strain evidence="5 6">DSM 19027</strain>
    </source>
</reference>
<keyword evidence="3" id="KW-0238">DNA-binding</keyword>
<dbReference type="Gene3D" id="2.30.30.940">
    <property type="match status" value="1"/>
</dbReference>
<dbReference type="Gene3D" id="1.10.10.2220">
    <property type="match status" value="1"/>
</dbReference>
<evidence type="ECO:0000313" key="6">
    <source>
        <dbReference type="Proteomes" id="UP000324781"/>
    </source>
</evidence>
<keyword evidence="3" id="KW-0413">Isomerase</keyword>
<dbReference type="Pfam" id="PF13538">
    <property type="entry name" value="UvrD_C_2"/>
    <property type="match status" value="1"/>
</dbReference>
<keyword evidence="2 3" id="KW-0067">ATP-binding</keyword>
<evidence type="ECO:0000313" key="5">
    <source>
        <dbReference type="EMBL" id="SHI82141.1"/>
    </source>
</evidence>
<dbReference type="InterPro" id="IPR006345">
    <property type="entry name" value="RecD2"/>
</dbReference>
<dbReference type="GO" id="GO:0043139">
    <property type="term" value="F:5'-3' DNA helicase activity"/>
    <property type="evidence" value="ECO:0007669"/>
    <property type="project" value="UniProtKB-UniRule"/>
</dbReference>
<dbReference type="Pfam" id="PF13245">
    <property type="entry name" value="AAA_19"/>
    <property type="match status" value="1"/>
</dbReference>
<dbReference type="SUPFAM" id="SSF47781">
    <property type="entry name" value="RuvA domain 2-like"/>
    <property type="match status" value="1"/>
</dbReference>
<keyword evidence="6" id="KW-1185">Reference proteome</keyword>
<proteinExistence type="inferred from homology"/>
<dbReference type="Pfam" id="PF14490">
    <property type="entry name" value="HHH_RecD2"/>
    <property type="match status" value="1"/>
</dbReference>
<evidence type="ECO:0000256" key="1">
    <source>
        <dbReference type="ARBA" id="ARBA00022741"/>
    </source>
</evidence>
<dbReference type="SMART" id="SM00382">
    <property type="entry name" value="AAA"/>
    <property type="match status" value="1"/>
</dbReference>
<dbReference type="GO" id="GO:0005524">
    <property type="term" value="F:ATP binding"/>
    <property type="evidence" value="ECO:0007669"/>
    <property type="project" value="UniProtKB-UniRule"/>
</dbReference>
<dbReference type="EMBL" id="FQZP01000011">
    <property type="protein sequence ID" value="SHI82141.1"/>
    <property type="molecule type" value="Genomic_DNA"/>
</dbReference>
<accession>A0A1M6E9M4</accession>
<dbReference type="GO" id="GO:0016887">
    <property type="term" value="F:ATP hydrolysis activity"/>
    <property type="evidence" value="ECO:0007669"/>
    <property type="project" value="RHEA"/>
</dbReference>
<dbReference type="InterPro" id="IPR027785">
    <property type="entry name" value="UvrD-like_helicase_C"/>
</dbReference>
<dbReference type="Gene3D" id="1.10.150.20">
    <property type="entry name" value="5' to 3' exonuclease, C-terminal subdomain"/>
    <property type="match status" value="1"/>
</dbReference>
<dbReference type="CDD" id="cd17933">
    <property type="entry name" value="DEXSc_RecD-like"/>
    <property type="match status" value="1"/>
</dbReference>
<evidence type="ECO:0000256" key="3">
    <source>
        <dbReference type="HAMAP-Rule" id="MF_01488"/>
    </source>
</evidence>
<dbReference type="InterPro" id="IPR041451">
    <property type="entry name" value="RecD2_SH13"/>
</dbReference>
<dbReference type="GO" id="GO:0009338">
    <property type="term" value="C:exodeoxyribonuclease V complex"/>
    <property type="evidence" value="ECO:0007669"/>
    <property type="project" value="TreeGrafter"/>
</dbReference>
<feature type="domain" description="AAA+ ATPase" evidence="4">
    <location>
        <begin position="332"/>
        <end position="478"/>
    </location>
</feature>
<dbReference type="InterPro" id="IPR003593">
    <property type="entry name" value="AAA+_ATPase"/>
</dbReference>
<dbReference type="GO" id="GO:0003677">
    <property type="term" value="F:DNA binding"/>
    <property type="evidence" value="ECO:0007669"/>
    <property type="project" value="UniProtKB-UniRule"/>
</dbReference>
<name>A0A1M6E9M4_9FIRM</name>
<comment type="function">
    <text evidence="3">DNA-dependent ATPase and ATP-dependent 5'-3' DNA helicase. Has no activity on blunt DNA or DNA with 3'-overhangs, requires at least 10 bases of 5'-ssDNA for helicase activity.</text>
</comment>
<keyword evidence="3 5" id="KW-0347">Helicase</keyword>
<dbReference type="Pfam" id="PF23139">
    <property type="entry name" value="OB_YrrC"/>
    <property type="match status" value="1"/>
</dbReference>
<dbReference type="InterPro" id="IPR029493">
    <property type="entry name" value="RecD2-like_HHH"/>
</dbReference>
<dbReference type="InterPro" id="IPR010994">
    <property type="entry name" value="RuvA_2-like"/>
</dbReference>
<dbReference type="Proteomes" id="UP000324781">
    <property type="component" value="Unassembled WGS sequence"/>
</dbReference>
<keyword evidence="1 3" id="KW-0547">Nucleotide-binding</keyword>
<dbReference type="GO" id="GO:0017116">
    <property type="term" value="F:single-stranded DNA helicase activity"/>
    <property type="evidence" value="ECO:0007669"/>
    <property type="project" value="TreeGrafter"/>
</dbReference>
<dbReference type="InterPro" id="IPR050534">
    <property type="entry name" value="Coronavir_polyprotein_1ab"/>
</dbReference>
<organism evidence="5 6">
    <name type="scientific">Thermoclostridium caenicola</name>
    <dbReference type="NCBI Taxonomy" id="659425"/>
    <lineage>
        <taxon>Bacteria</taxon>
        <taxon>Bacillati</taxon>
        <taxon>Bacillota</taxon>
        <taxon>Clostridia</taxon>
        <taxon>Eubacteriales</taxon>
        <taxon>Oscillospiraceae</taxon>
        <taxon>Thermoclostridium</taxon>
    </lineage>
</organism>
<dbReference type="EC" id="5.6.2.3" evidence="3"/>
<dbReference type="NCBIfam" id="TIGR01448">
    <property type="entry name" value="recD_rel"/>
    <property type="match status" value="1"/>
</dbReference>
<gene>
    <name evidence="3" type="primary">recD2</name>
    <name evidence="5" type="ORF">SAMN05444373_101127</name>
</gene>
<dbReference type="InterPro" id="IPR027417">
    <property type="entry name" value="P-loop_NTPase"/>
</dbReference>
<dbReference type="CDD" id="cd18809">
    <property type="entry name" value="SF1_C_RecD"/>
    <property type="match status" value="1"/>
</dbReference>
<dbReference type="InterPro" id="IPR055446">
    <property type="entry name" value="RecD2_N_OB"/>
</dbReference>
<evidence type="ECO:0000256" key="2">
    <source>
        <dbReference type="ARBA" id="ARBA00022840"/>
    </source>
</evidence>
<dbReference type="GO" id="GO:0006310">
    <property type="term" value="P:DNA recombination"/>
    <property type="evidence" value="ECO:0007669"/>
    <property type="project" value="InterPro"/>
</dbReference>
<sequence length="740" mass="83158">MMEQVSGIVRSIIYTNENNGYTVCEIRDGKRVHILVGTMPMLMPGESVVATGEWTRHPDYGPQFAVSQCKRQVPTELEEMERYLASGFIKGLGPSTAKKIVERFGEETFEVLQNDPLRLTEIKGIKPEKALAFGQAFAEHEAMRGVVMLAQRFGLSSLYATKIWKKFGASAETEIQKNPYRLMDSDIGLGFKTCDSIALGLGIDPCSEFRLKSALWYLLGLSALNGHTYCPREELLREAQKLTGAPESLMQNAFDGLLLESAIHVERQHPDRVYTHYLFEAERYCARRLIALRCSIGDSPVRDIRGWLADYENRHRIILDENQKAAVMIALENGVTVITGGPGTGKTTIIKVLIEIFQEHGINVLLCAPTGRAAKRISETSGYEAKTVHRLLEVAYEIGQDDQVCFSRNEENPLDADAIIMDEASMIDIVIMSSLLKALKPGTRLILVGDADQLPSVGPGKVLSDIIESGEIPVVKLDRIFRQSEESMIIVNAHRINRGLEPIFSTDEGDFYFIPRLNAQEAVKTVVELCVSHIPERFGFDFMRDIQVLTPMRKGDTGVHHLNAMLQQRLNPPHENKPEKQAGGVIYRVGDRVMQIRNDYNKVWMQLDRQGNLSDGLGVYNGDTGVIADVDMQNRILTVKYDDQRICEYTFDELDNLEHAYAVTVHKSQGSEFPAVVIPLLKVPPVLVYRNLLYTAITRAKKLVVIVGDPEVLRRMVENSNERERYSGLKERLCAQNRFA</sequence>
<feature type="binding site" evidence="3">
    <location>
        <begin position="343"/>
        <end position="347"/>
    </location>
    <ligand>
        <name>ATP</name>
        <dbReference type="ChEBI" id="CHEBI:30616"/>
    </ligand>
</feature>
<comment type="catalytic activity">
    <reaction evidence="3">
        <text>ATP + H2O = ADP + phosphate + H(+)</text>
        <dbReference type="Rhea" id="RHEA:13065"/>
        <dbReference type="ChEBI" id="CHEBI:15377"/>
        <dbReference type="ChEBI" id="CHEBI:15378"/>
        <dbReference type="ChEBI" id="CHEBI:30616"/>
        <dbReference type="ChEBI" id="CHEBI:43474"/>
        <dbReference type="ChEBI" id="CHEBI:456216"/>
        <dbReference type="EC" id="5.6.2.3"/>
    </reaction>
</comment>
<dbReference type="Pfam" id="PF18335">
    <property type="entry name" value="SH3_13"/>
    <property type="match status" value="1"/>
</dbReference>
<comment type="similarity">
    <text evidence="3">Belongs to the RecD family. RecD2 subfamily.</text>
</comment>
<keyword evidence="3" id="KW-0378">Hydrolase</keyword>
<dbReference type="HAMAP" id="MF_01488">
    <property type="entry name" value="RecD2"/>
    <property type="match status" value="1"/>
</dbReference>
<dbReference type="AlphaFoldDB" id="A0A1M6E9M4"/>
<dbReference type="Gene3D" id="3.40.50.300">
    <property type="entry name" value="P-loop containing nucleotide triphosphate hydrolases"/>
    <property type="match status" value="2"/>
</dbReference>
<dbReference type="PANTHER" id="PTHR43788:SF6">
    <property type="entry name" value="DNA HELICASE B"/>
    <property type="match status" value="1"/>
</dbReference>
<dbReference type="SUPFAM" id="SSF52540">
    <property type="entry name" value="P-loop containing nucleoside triphosphate hydrolases"/>
    <property type="match status" value="1"/>
</dbReference>